<dbReference type="Proteomes" id="UP000324585">
    <property type="component" value="Unassembled WGS sequence"/>
</dbReference>
<organism evidence="2 3">
    <name type="scientific">Porphyridium purpureum</name>
    <name type="common">Red alga</name>
    <name type="synonym">Porphyridium cruentum</name>
    <dbReference type="NCBI Taxonomy" id="35688"/>
    <lineage>
        <taxon>Eukaryota</taxon>
        <taxon>Rhodophyta</taxon>
        <taxon>Bangiophyceae</taxon>
        <taxon>Porphyridiales</taxon>
        <taxon>Porphyridiaceae</taxon>
        <taxon>Porphyridium</taxon>
    </lineage>
</organism>
<gene>
    <name evidence="2" type="ORF">FVE85_8032</name>
</gene>
<feature type="region of interest" description="Disordered" evidence="1">
    <location>
        <begin position="68"/>
        <end position="90"/>
    </location>
</feature>
<evidence type="ECO:0000313" key="2">
    <source>
        <dbReference type="EMBL" id="KAA8492525.1"/>
    </source>
</evidence>
<evidence type="ECO:0000313" key="3">
    <source>
        <dbReference type="Proteomes" id="UP000324585"/>
    </source>
</evidence>
<reference evidence="3" key="1">
    <citation type="journal article" date="2019" name="Nat. Commun.">
        <title>Expansion of phycobilisome linker gene families in mesophilic red algae.</title>
        <authorList>
            <person name="Lee J."/>
            <person name="Kim D."/>
            <person name="Bhattacharya D."/>
            <person name="Yoon H.S."/>
        </authorList>
    </citation>
    <scope>NUCLEOTIDE SEQUENCE [LARGE SCALE GENOMIC DNA]</scope>
    <source>
        <strain evidence="3">CCMP 1328</strain>
    </source>
</reference>
<proteinExistence type="predicted"/>
<comment type="caution">
    <text evidence="2">The sequence shown here is derived from an EMBL/GenBank/DDBJ whole genome shotgun (WGS) entry which is preliminary data.</text>
</comment>
<sequence length="209" mass="23196">MRCGERKYCESADDVKVRAEGYRGKRGKSMSVTRRKDKVRPAQHAAVPSTTSMGKKCVTLADEALGETETRGTMQDRQCIARSKRSMSLPPARAIEARVAVAASQKLPEAMELSSVPSDYDEDAKSLSYLAPYLEHGAPEGKGVKKSAKTQDDEPLLQPRRGRSRVRDAPVPSKVRRIYHAHDRQEIAASQYEFRHGRKPMSPVMSPTA</sequence>
<dbReference type="AlphaFoldDB" id="A0A5J4YMY9"/>
<feature type="region of interest" description="Disordered" evidence="1">
    <location>
        <begin position="20"/>
        <end position="52"/>
    </location>
</feature>
<name>A0A5J4YMY9_PORPP</name>
<feature type="region of interest" description="Disordered" evidence="1">
    <location>
        <begin position="136"/>
        <end position="209"/>
    </location>
</feature>
<keyword evidence="3" id="KW-1185">Reference proteome</keyword>
<accession>A0A5J4YMY9</accession>
<feature type="compositionally biased region" description="Basic residues" evidence="1">
    <location>
        <begin position="24"/>
        <end position="38"/>
    </location>
</feature>
<evidence type="ECO:0000256" key="1">
    <source>
        <dbReference type="SAM" id="MobiDB-lite"/>
    </source>
</evidence>
<protein>
    <submittedName>
        <fullName evidence="2">Uncharacterized protein</fullName>
    </submittedName>
</protein>
<dbReference type="EMBL" id="VRMN01000009">
    <property type="protein sequence ID" value="KAA8492525.1"/>
    <property type="molecule type" value="Genomic_DNA"/>
</dbReference>